<gene>
    <name evidence="1" type="ORF">K3G42_003625</name>
</gene>
<organism evidence="1 2">
    <name type="scientific">Sphaerodactylus townsendi</name>
    <dbReference type="NCBI Taxonomy" id="933632"/>
    <lineage>
        <taxon>Eukaryota</taxon>
        <taxon>Metazoa</taxon>
        <taxon>Chordata</taxon>
        <taxon>Craniata</taxon>
        <taxon>Vertebrata</taxon>
        <taxon>Euteleostomi</taxon>
        <taxon>Lepidosauria</taxon>
        <taxon>Squamata</taxon>
        <taxon>Bifurcata</taxon>
        <taxon>Gekkota</taxon>
        <taxon>Sphaerodactylidae</taxon>
        <taxon>Sphaerodactylus</taxon>
    </lineage>
</organism>
<keyword evidence="2" id="KW-1185">Reference proteome</keyword>
<protein>
    <submittedName>
        <fullName evidence="1">Uncharacterized protein</fullName>
    </submittedName>
</protein>
<dbReference type="Proteomes" id="UP000827872">
    <property type="component" value="Linkage Group LG03"/>
</dbReference>
<name>A0ACB8EFK3_9SAUR</name>
<sequence length="119" mass="13682">MKNMSEMIEILGNGFQSTTRAMHELQDEQSSLGDMVCKIRDESGNMPTEIEKIRAAVQVFHAVDHGKCWDEMLVELLPDMSQLNSLFAFCSRYHIYLRISLLFQHIFCAENSPPQLICK</sequence>
<proteinExistence type="predicted"/>
<evidence type="ECO:0000313" key="1">
    <source>
        <dbReference type="EMBL" id="KAH7991251.1"/>
    </source>
</evidence>
<reference evidence="1" key="1">
    <citation type="submission" date="2021-08" db="EMBL/GenBank/DDBJ databases">
        <title>The first chromosome-level gecko genome reveals the dynamic sex chromosomes of Neotropical dwarf geckos (Sphaerodactylidae: Sphaerodactylus).</title>
        <authorList>
            <person name="Pinto B.J."/>
            <person name="Keating S.E."/>
            <person name="Gamble T."/>
        </authorList>
    </citation>
    <scope>NUCLEOTIDE SEQUENCE</scope>
    <source>
        <strain evidence="1">TG3544</strain>
    </source>
</reference>
<comment type="caution">
    <text evidence="1">The sequence shown here is derived from an EMBL/GenBank/DDBJ whole genome shotgun (WGS) entry which is preliminary data.</text>
</comment>
<dbReference type="EMBL" id="CM037616">
    <property type="protein sequence ID" value="KAH7991251.1"/>
    <property type="molecule type" value="Genomic_DNA"/>
</dbReference>
<evidence type="ECO:0000313" key="2">
    <source>
        <dbReference type="Proteomes" id="UP000827872"/>
    </source>
</evidence>
<accession>A0ACB8EFK3</accession>